<dbReference type="OrthoDB" id="6434335at2759"/>
<sequence length="110" mass="11781">MCCNDVLRALGCQQNHIAEEPKEDPFPGPPQDFPLEKKRCRNVDCSKVAALALTTPRAVGESSTEDSAPPHHTSFELGGSGQKARGKHSRVCPRTAQITEKASSAPNKGT</sequence>
<evidence type="ECO:0000256" key="1">
    <source>
        <dbReference type="SAM" id="MobiDB-lite"/>
    </source>
</evidence>
<name>A0A8X6Q9B6_NEPPI</name>
<feature type="compositionally biased region" description="Polar residues" evidence="1">
    <location>
        <begin position="96"/>
        <end position="110"/>
    </location>
</feature>
<comment type="caution">
    <text evidence="2">The sequence shown here is derived from an EMBL/GenBank/DDBJ whole genome shotgun (WGS) entry which is preliminary data.</text>
</comment>
<dbReference type="AlphaFoldDB" id="A0A8X6Q9B6"/>
<organism evidence="2 3">
    <name type="scientific">Nephila pilipes</name>
    <name type="common">Giant wood spider</name>
    <name type="synonym">Nephila maculata</name>
    <dbReference type="NCBI Taxonomy" id="299642"/>
    <lineage>
        <taxon>Eukaryota</taxon>
        <taxon>Metazoa</taxon>
        <taxon>Ecdysozoa</taxon>
        <taxon>Arthropoda</taxon>
        <taxon>Chelicerata</taxon>
        <taxon>Arachnida</taxon>
        <taxon>Araneae</taxon>
        <taxon>Araneomorphae</taxon>
        <taxon>Entelegynae</taxon>
        <taxon>Araneoidea</taxon>
        <taxon>Nephilidae</taxon>
        <taxon>Nephila</taxon>
    </lineage>
</organism>
<proteinExistence type="predicted"/>
<evidence type="ECO:0000313" key="2">
    <source>
        <dbReference type="EMBL" id="GFU06869.1"/>
    </source>
</evidence>
<dbReference type="EMBL" id="BMAW01028313">
    <property type="protein sequence ID" value="GFU06869.1"/>
    <property type="molecule type" value="Genomic_DNA"/>
</dbReference>
<evidence type="ECO:0000313" key="3">
    <source>
        <dbReference type="Proteomes" id="UP000887013"/>
    </source>
</evidence>
<accession>A0A8X6Q9B6</accession>
<dbReference type="Proteomes" id="UP000887013">
    <property type="component" value="Unassembled WGS sequence"/>
</dbReference>
<keyword evidence="3" id="KW-1185">Reference proteome</keyword>
<feature type="region of interest" description="Disordered" evidence="1">
    <location>
        <begin position="55"/>
        <end position="110"/>
    </location>
</feature>
<gene>
    <name evidence="2" type="ORF">NPIL_425741</name>
</gene>
<reference evidence="2" key="1">
    <citation type="submission" date="2020-08" db="EMBL/GenBank/DDBJ databases">
        <title>Multicomponent nature underlies the extraordinary mechanical properties of spider dragline silk.</title>
        <authorList>
            <person name="Kono N."/>
            <person name="Nakamura H."/>
            <person name="Mori M."/>
            <person name="Yoshida Y."/>
            <person name="Ohtoshi R."/>
            <person name="Malay A.D."/>
            <person name="Moran D.A.P."/>
            <person name="Tomita M."/>
            <person name="Numata K."/>
            <person name="Arakawa K."/>
        </authorList>
    </citation>
    <scope>NUCLEOTIDE SEQUENCE</scope>
</reference>
<protein>
    <submittedName>
        <fullName evidence="2">Uncharacterized protein</fullName>
    </submittedName>
</protein>